<sequence>MSVDAHYARKADELIVALRRALDGVVSAPRQSDAFNNAYHLCDANLRYFFPRLPRERREAVIAEVIFQQRMAVLDQKQYDLVQTTRLRDLAGIFLDGRTAGSHIFCTYHAGSYRHLFHFLMRAGTDCVLFLAGNTLNKQGQDILEGVQDAARARGWTGTLRTVNAQDRNSLLFGLRALRRGASLVLYIDGNAGVGNNKDNGSMVPVEFFGQQLMARAGIAYLSHLSGVPVVPVVCRRDADHSLSLTFHPPIVPSGDDREQYAASTTQALYRLLEQSVADALGQWEGWLYVERYLQRNTDVRPAARTVEEGAAELRADTGRFALLVYGEQPVLLDKARHSCLMLDQEAADVFRAAVERPSARAALDLSNARIRKLLDVGALASAGSP</sequence>
<dbReference type="GO" id="GO:0005886">
    <property type="term" value="C:plasma membrane"/>
    <property type="evidence" value="ECO:0007669"/>
    <property type="project" value="UniProtKB-SubCell"/>
</dbReference>
<dbReference type="PANTHER" id="PTHR30606:SF10">
    <property type="entry name" value="PHOSPHATIDYLINOSITOL MANNOSIDE ACYLTRANSFERASE"/>
    <property type="match status" value="1"/>
</dbReference>
<dbReference type="RefSeq" id="WP_044182770.1">
    <property type="nucleotide sequence ID" value="NZ_JMCB01000002.1"/>
</dbReference>
<evidence type="ECO:0000313" key="8">
    <source>
        <dbReference type="Proteomes" id="UP000028725"/>
    </source>
</evidence>
<dbReference type="GO" id="GO:0009247">
    <property type="term" value="P:glycolipid biosynthetic process"/>
    <property type="evidence" value="ECO:0007669"/>
    <property type="project" value="UniProtKB-ARBA"/>
</dbReference>
<gene>
    <name evidence="7" type="ORF">DB31_3290</name>
</gene>
<keyword evidence="8" id="KW-1185">Reference proteome</keyword>
<evidence type="ECO:0000256" key="3">
    <source>
        <dbReference type="ARBA" id="ARBA00022519"/>
    </source>
</evidence>
<protein>
    <recommendedName>
        <fullName evidence="9">Lipid A biosynthesis lauroyl acyltransferase</fullName>
    </recommendedName>
</protein>
<comment type="subcellular location">
    <subcellularLocation>
        <location evidence="1">Cell inner membrane</location>
    </subcellularLocation>
</comment>
<evidence type="ECO:0000256" key="1">
    <source>
        <dbReference type="ARBA" id="ARBA00004533"/>
    </source>
</evidence>
<keyword evidence="2" id="KW-1003">Cell membrane</keyword>
<evidence type="ECO:0000256" key="5">
    <source>
        <dbReference type="ARBA" id="ARBA00023136"/>
    </source>
</evidence>
<evidence type="ECO:0000256" key="2">
    <source>
        <dbReference type="ARBA" id="ARBA00022475"/>
    </source>
</evidence>
<comment type="caution">
    <text evidence="7">The sequence shown here is derived from an EMBL/GenBank/DDBJ whole genome shotgun (WGS) entry which is preliminary data.</text>
</comment>
<name>A0A085WTZ7_9BACT</name>
<dbReference type="AlphaFoldDB" id="A0A085WTZ7"/>
<keyword evidence="4" id="KW-0808">Transferase</keyword>
<evidence type="ECO:0008006" key="9">
    <source>
        <dbReference type="Google" id="ProtNLM"/>
    </source>
</evidence>
<dbReference type="GO" id="GO:0016746">
    <property type="term" value="F:acyltransferase activity"/>
    <property type="evidence" value="ECO:0007669"/>
    <property type="project" value="UniProtKB-KW"/>
</dbReference>
<dbReference type="STRING" id="394096.DB31_3290"/>
<evidence type="ECO:0000256" key="6">
    <source>
        <dbReference type="ARBA" id="ARBA00023315"/>
    </source>
</evidence>
<dbReference type="PANTHER" id="PTHR30606">
    <property type="entry name" value="LIPID A BIOSYNTHESIS LAUROYL ACYLTRANSFERASE"/>
    <property type="match status" value="1"/>
</dbReference>
<keyword evidence="5" id="KW-0472">Membrane</keyword>
<dbReference type="InterPro" id="IPR004960">
    <property type="entry name" value="LipA_acyltrans"/>
</dbReference>
<dbReference type="Pfam" id="PF03279">
    <property type="entry name" value="Lip_A_acyltrans"/>
    <property type="match status" value="1"/>
</dbReference>
<reference evidence="7 8" key="1">
    <citation type="submission" date="2014-04" db="EMBL/GenBank/DDBJ databases">
        <title>Genome assembly of Hyalangium minutum DSM 14724.</title>
        <authorList>
            <person name="Sharma G."/>
            <person name="Subramanian S."/>
        </authorList>
    </citation>
    <scope>NUCLEOTIDE SEQUENCE [LARGE SCALE GENOMIC DNA]</scope>
    <source>
        <strain evidence="7 8">DSM 14724</strain>
    </source>
</reference>
<dbReference type="OrthoDB" id="9803456at2"/>
<proteinExistence type="predicted"/>
<dbReference type="Proteomes" id="UP000028725">
    <property type="component" value="Unassembled WGS sequence"/>
</dbReference>
<dbReference type="EMBL" id="JMCB01000002">
    <property type="protein sequence ID" value="KFE71160.1"/>
    <property type="molecule type" value="Genomic_DNA"/>
</dbReference>
<accession>A0A085WTZ7</accession>
<dbReference type="PATRIC" id="fig|394096.3.peg.940"/>
<keyword evidence="6" id="KW-0012">Acyltransferase</keyword>
<keyword evidence="3" id="KW-0997">Cell inner membrane</keyword>
<evidence type="ECO:0000313" key="7">
    <source>
        <dbReference type="EMBL" id="KFE71160.1"/>
    </source>
</evidence>
<organism evidence="7 8">
    <name type="scientific">Hyalangium minutum</name>
    <dbReference type="NCBI Taxonomy" id="394096"/>
    <lineage>
        <taxon>Bacteria</taxon>
        <taxon>Pseudomonadati</taxon>
        <taxon>Myxococcota</taxon>
        <taxon>Myxococcia</taxon>
        <taxon>Myxococcales</taxon>
        <taxon>Cystobacterineae</taxon>
        <taxon>Archangiaceae</taxon>
        <taxon>Hyalangium</taxon>
    </lineage>
</organism>
<evidence type="ECO:0000256" key="4">
    <source>
        <dbReference type="ARBA" id="ARBA00022679"/>
    </source>
</evidence>